<name>A0A6H5GEF5_9HEMI</name>
<gene>
    <name evidence="2" type="ORF">NTEN_LOCUS6782</name>
    <name evidence="3" type="ORF">NTEN_LOCUS6785</name>
</gene>
<reference evidence="2 4" key="1">
    <citation type="submission" date="2020-02" db="EMBL/GenBank/DDBJ databases">
        <authorList>
            <person name="Ferguson B K."/>
        </authorList>
    </citation>
    <scope>NUCLEOTIDE SEQUENCE [LARGE SCALE GENOMIC DNA]</scope>
</reference>
<evidence type="ECO:0000313" key="3">
    <source>
        <dbReference type="EMBL" id="CAB0000998.1"/>
    </source>
</evidence>
<proteinExistence type="predicted"/>
<dbReference type="EMBL" id="CADCXU010010278">
    <property type="protein sequence ID" value="CAB0000998.1"/>
    <property type="molecule type" value="Genomic_DNA"/>
</dbReference>
<keyword evidence="4" id="KW-1185">Reference proteome</keyword>
<dbReference type="Proteomes" id="UP000479000">
    <property type="component" value="Unassembled WGS sequence"/>
</dbReference>
<evidence type="ECO:0000256" key="1">
    <source>
        <dbReference type="SAM" id="MobiDB-lite"/>
    </source>
</evidence>
<sequence>MQLRLTSDPPAELSPSLYPRLWGFTFLASGSEQEGQVVTDFINIKYLRAEGVQALEQLVNNRLKWLLLRHFAGVLLRIQPQRSPPSKIGRAKTHSDQLRSQWG</sequence>
<feature type="non-terminal residue" evidence="2">
    <location>
        <position position="103"/>
    </location>
</feature>
<accession>A0A6H5GEF5</accession>
<organism evidence="2 4">
    <name type="scientific">Nesidiocoris tenuis</name>
    <dbReference type="NCBI Taxonomy" id="355587"/>
    <lineage>
        <taxon>Eukaryota</taxon>
        <taxon>Metazoa</taxon>
        <taxon>Ecdysozoa</taxon>
        <taxon>Arthropoda</taxon>
        <taxon>Hexapoda</taxon>
        <taxon>Insecta</taxon>
        <taxon>Pterygota</taxon>
        <taxon>Neoptera</taxon>
        <taxon>Paraneoptera</taxon>
        <taxon>Hemiptera</taxon>
        <taxon>Heteroptera</taxon>
        <taxon>Panheteroptera</taxon>
        <taxon>Cimicomorpha</taxon>
        <taxon>Miridae</taxon>
        <taxon>Dicyphina</taxon>
        <taxon>Nesidiocoris</taxon>
    </lineage>
</organism>
<evidence type="ECO:0000313" key="4">
    <source>
        <dbReference type="Proteomes" id="UP000479000"/>
    </source>
</evidence>
<feature type="region of interest" description="Disordered" evidence="1">
    <location>
        <begin position="82"/>
        <end position="103"/>
    </location>
</feature>
<evidence type="ECO:0000313" key="2">
    <source>
        <dbReference type="EMBL" id="CAB0000995.1"/>
    </source>
</evidence>
<dbReference type="AlphaFoldDB" id="A0A6H5GEF5"/>
<protein>
    <submittedName>
        <fullName evidence="2">Uncharacterized protein</fullName>
    </submittedName>
</protein>
<dbReference type="EMBL" id="CADCXU010010275">
    <property type="protein sequence ID" value="CAB0000995.1"/>
    <property type="molecule type" value="Genomic_DNA"/>
</dbReference>